<evidence type="ECO:0000313" key="3">
    <source>
        <dbReference type="EMBL" id="MDR6726561.1"/>
    </source>
</evidence>
<evidence type="ECO:0000313" key="4">
    <source>
        <dbReference type="Proteomes" id="UP001254832"/>
    </source>
</evidence>
<comment type="caution">
    <text evidence="3">The sequence shown here is derived from an EMBL/GenBank/DDBJ whole genome shotgun (WGS) entry which is preliminary data.</text>
</comment>
<dbReference type="InterPro" id="IPR023631">
    <property type="entry name" value="Amidase_dom"/>
</dbReference>
<accession>A0AAP5LPR8</accession>
<feature type="domain" description="Amidase" evidence="2">
    <location>
        <begin position="47"/>
        <end position="436"/>
    </location>
</feature>
<evidence type="ECO:0000259" key="2">
    <source>
        <dbReference type="Pfam" id="PF01425"/>
    </source>
</evidence>
<keyword evidence="3" id="KW-0378">Hydrolase</keyword>
<reference evidence="3" key="1">
    <citation type="submission" date="2023-07" db="EMBL/GenBank/DDBJ databases">
        <title>Sorghum-associated microbial communities from plants grown in Nebraska, USA.</title>
        <authorList>
            <person name="Schachtman D."/>
        </authorList>
    </citation>
    <scope>NUCLEOTIDE SEQUENCE</scope>
    <source>
        <strain evidence="3">BE80</strain>
    </source>
</reference>
<dbReference type="InterPro" id="IPR036928">
    <property type="entry name" value="AS_sf"/>
</dbReference>
<protein>
    <submittedName>
        <fullName evidence="3">Amidase</fullName>
        <ecNumber evidence="3">3.5.1.4</ecNumber>
    </submittedName>
</protein>
<dbReference type="GO" id="GO:0004040">
    <property type="term" value="F:amidase activity"/>
    <property type="evidence" value="ECO:0007669"/>
    <property type="project" value="UniProtKB-EC"/>
</dbReference>
<proteinExistence type="predicted"/>
<dbReference type="SUPFAM" id="SSF75304">
    <property type="entry name" value="Amidase signature (AS) enzymes"/>
    <property type="match status" value="1"/>
</dbReference>
<dbReference type="EMBL" id="JAVDTR010000018">
    <property type="protein sequence ID" value="MDR6726561.1"/>
    <property type="molecule type" value="Genomic_DNA"/>
</dbReference>
<dbReference type="RefSeq" id="WP_310145031.1">
    <property type="nucleotide sequence ID" value="NZ_JAVDTR010000018.1"/>
</dbReference>
<dbReference type="EC" id="3.5.1.4" evidence="3"/>
<dbReference type="PANTHER" id="PTHR46310:SF7">
    <property type="entry name" value="AMIDASE 1"/>
    <property type="match status" value="1"/>
</dbReference>
<name>A0AAP5LPR8_PAEAM</name>
<dbReference type="Gene3D" id="3.90.1300.10">
    <property type="entry name" value="Amidase signature (AS) domain"/>
    <property type="match status" value="1"/>
</dbReference>
<dbReference type="Proteomes" id="UP001254832">
    <property type="component" value="Unassembled WGS sequence"/>
</dbReference>
<organism evidence="3 4">
    <name type="scientific">Paenibacillus amylolyticus</name>
    <dbReference type="NCBI Taxonomy" id="1451"/>
    <lineage>
        <taxon>Bacteria</taxon>
        <taxon>Bacillati</taxon>
        <taxon>Bacillota</taxon>
        <taxon>Bacilli</taxon>
        <taxon>Bacillales</taxon>
        <taxon>Paenibacillaceae</taxon>
        <taxon>Paenibacillus</taxon>
    </lineage>
</organism>
<evidence type="ECO:0000256" key="1">
    <source>
        <dbReference type="SAM" id="MobiDB-lite"/>
    </source>
</evidence>
<dbReference type="Pfam" id="PF01425">
    <property type="entry name" value="Amidase"/>
    <property type="match status" value="1"/>
</dbReference>
<dbReference type="PANTHER" id="PTHR46310">
    <property type="entry name" value="AMIDASE 1"/>
    <property type="match status" value="1"/>
</dbReference>
<feature type="region of interest" description="Disordered" evidence="1">
    <location>
        <begin position="1"/>
        <end position="20"/>
    </location>
</feature>
<gene>
    <name evidence="3" type="ORF">J2W91_005082</name>
</gene>
<sequence length="449" mass="48337">MRRIHANQSEEFKLGTETETETEITSANQDQWGAFVDATVQLPPTGTGELNGLTFAVKDVFDIQGVISGAGNPDWLRTHEAAASSAPALLSLLTSGARLTGTTQTDELMYSLNGENAHYGTPINPLAPDRIPGGSSSGSAVAAAAGLVDFAIGTDTGGSVRIPSSYCGLYGFRPTHGAISAEGVIPLARSFDTVGWMSQSPKILLDVGKVLLQKNLGTLHEEANLKPSSNAHHVQHDVHNEFDSNSPFTRLFLADETWSLPEENHRSLLLSKLYELPNWKQDSTSVQLTKLTESLADWSAAFRVLQGLEIAHEHSDWLIKERPTFGPGIAERFEWACTLEASAHTTESDLRTRIRSSLIDLLGEDGLLAIPTAPGPAPLLGLQGAEAEAYRAKTMQLSCIAGLSGLPQVTVPVIREDGLPIGLSFIGGANTDLRLLRWMAEHFMKEVRG</sequence>
<dbReference type="AlphaFoldDB" id="A0AAP5LPR8"/>